<evidence type="ECO:0000313" key="2">
    <source>
        <dbReference type="EMBL" id="VAW07943.1"/>
    </source>
</evidence>
<dbReference type="InterPro" id="IPR002767">
    <property type="entry name" value="Thiamine_BP"/>
</dbReference>
<proteinExistence type="predicted"/>
<dbReference type="Gene3D" id="3.30.70.930">
    <property type="match status" value="1"/>
</dbReference>
<feature type="domain" description="Thiamine-binding protein" evidence="1">
    <location>
        <begin position="23"/>
        <end position="83"/>
    </location>
</feature>
<dbReference type="EMBL" id="UOEK01000429">
    <property type="protein sequence ID" value="VAW07943.1"/>
    <property type="molecule type" value="Genomic_DNA"/>
</dbReference>
<protein>
    <recommendedName>
        <fullName evidence="1">Thiamine-binding protein domain-containing protein</fullName>
    </recommendedName>
</protein>
<sequence>MENTHITEDTLTGEFIIEPFVPGELGEHVMAGIEAAKRTGVTVDVGPFGTTVRGERTAVLESVAALLPAALNSGATRLTLTIETQS</sequence>
<dbReference type="AlphaFoldDB" id="A0A3B0SVA9"/>
<organism evidence="2">
    <name type="scientific">hydrothermal vent metagenome</name>
    <dbReference type="NCBI Taxonomy" id="652676"/>
    <lineage>
        <taxon>unclassified sequences</taxon>
        <taxon>metagenomes</taxon>
        <taxon>ecological metagenomes</taxon>
    </lineage>
</organism>
<dbReference type="SUPFAM" id="SSF89957">
    <property type="entry name" value="MTH1187/YkoF-like"/>
    <property type="match status" value="1"/>
</dbReference>
<gene>
    <name evidence="2" type="ORF">MNBD_ACTINO02-2835</name>
</gene>
<dbReference type="Pfam" id="PF01910">
    <property type="entry name" value="Thiamine_BP"/>
    <property type="match status" value="1"/>
</dbReference>
<name>A0A3B0SVA9_9ZZZZ</name>
<evidence type="ECO:0000259" key="1">
    <source>
        <dbReference type="Pfam" id="PF01910"/>
    </source>
</evidence>
<reference evidence="2" key="1">
    <citation type="submission" date="2018-06" db="EMBL/GenBank/DDBJ databases">
        <authorList>
            <person name="Zhirakovskaya E."/>
        </authorList>
    </citation>
    <scope>NUCLEOTIDE SEQUENCE</scope>
</reference>
<dbReference type="InterPro" id="IPR029756">
    <property type="entry name" value="MTH1187/YkoF-like"/>
</dbReference>
<accession>A0A3B0SVA9</accession>